<reference evidence="3 4" key="1">
    <citation type="submission" date="2021-08" db="EMBL/GenBank/DDBJ databases">
        <title>Draft Genome Sequence of Phanerochaete sordida strain YK-624.</title>
        <authorList>
            <person name="Mori T."/>
            <person name="Dohra H."/>
            <person name="Suzuki T."/>
            <person name="Kawagishi H."/>
            <person name="Hirai H."/>
        </authorList>
    </citation>
    <scope>NUCLEOTIDE SEQUENCE [LARGE SCALE GENOMIC DNA]</scope>
    <source>
        <strain evidence="3 4">YK-624</strain>
    </source>
</reference>
<feature type="compositionally biased region" description="Low complexity" evidence="1">
    <location>
        <begin position="235"/>
        <end position="245"/>
    </location>
</feature>
<dbReference type="AlphaFoldDB" id="A0A9P3LCY6"/>
<dbReference type="Proteomes" id="UP000703269">
    <property type="component" value="Unassembled WGS sequence"/>
</dbReference>
<protein>
    <submittedName>
        <fullName evidence="3">Uncharacterized protein</fullName>
    </submittedName>
</protein>
<dbReference type="EMBL" id="BPQB01000012">
    <property type="protein sequence ID" value="GJE89352.1"/>
    <property type="molecule type" value="Genomic_DNA"/>
</dbReference>
<keyword evidence="2" id="KW-0812">Transmembrane</keyword>
<feature type="transmembrane region" description="Helical" evidence="2">
    <location>
        <begin position="167"/>
        <end position="185"/>
    </location>
</feature>
<dbReference type="OrthoDB" id="3268736at2759"/>
<sequence>MQYVDVFIPGSAIYVYGILSNSTLGAYGASDISFFIDDVLARTFSVIPSGPEGVYSYNQLLLSVDSLEDGPHKLVLQNGHIGGAYSLVLLDYIIYTANSPSPSVSKSSILATFTSIAAPSSTETLQRVISKPCTSQSFTTLSVTSPSPPSHLPTAGRTQERAGAARAAIICVATISVLALAVLTWKNRKRRQATWEHADHATAWRRPVPHNLYDVVPYLLSTTQVNLRRHKEEPSLQQQESAQSSAVITGTGTPADSEDPPTYQAAIGSAV</sequence>
<evidence type="ECO:0000256" key="1">
    <source>
        <dbReference type="SAM" id="MobiDB-lite"/>
    </source>
</evidence>
<name>A0A9P3LCY6_9APHY</name>
<keyword evidence="4" id="KW-1185">Reference proteome</keyword>
<organism evidence="3 4">
    <name type="scientific">Phanerochaete sordida</name>
    <dbReference type="NCBI Taxonomy" id="48140"/>
    <lineage>
        <taxon>Eukaryota</taxon>
        <taxon>Fungi</taxon>
        <taxon>Dikarya</taxon>
        <taxon>Basidiomycota</taxon>
        <taxon>Agaricomycotina</taxon>
        <taxon>Agaricomycetes</taxon>
        <taxon>Polyporales</taxon>
        <taxon>Phanerochaetaceae</taxon>
        <taxon>Phanerochaete</taxon>
    </lineage>
</organism>
<accession>A0A9P3LCY6</accession>
<feature type="region of interest" description="Disordered" evidence="1">
    <location>
        <begin position="229"/>
        <end position="271"/>
    </location>
</feature>
<evidence type="ECO:0000313" key="4">
    <source>
        <dbReference type="Proteomes" id="UP000703269"/>
    </source>
</evidence>
<evidence type="ECO:0000256" key="2">
    <source>
        <dbReference type="SAM" id="Phobius"/>
    </source>
</evidence>
<evidence type="ECO:0000313" key="3">
    <source>
        <dbReference type="EMBL" id="GJE89352.1"/>
    </source>
</evidence>
<comment type="caution">
    <text evidence="3">The sequence shown here is derived from an EMBL/GenBank/DDBJ whole genome shotgun (WGS) entry which is preliminary data.</text>
</comment>
<gene>
    <name evidence="3" type="ORF">PsYK624_054510</name>
</gene>
<keyword evidence="2" id="KW-0472">Membrane</keyword>
<keyword evidence="2" id="KW-1133">Transmembrane helix</keyword>
<feature type="region of interest" description="Disordered" evidence="1">
    <location>
        <begin position="140"/>
        <end position="159"/>
    </location>
</feature>
<proteinExistence type="predicted"/>